<sequence length="272" mass="27435">MPNGPLEGKTAVVTGGGSGIGAASARRLSEDGAAVAVVDRDAEAARTVAAALPGPALAITADVSREEDVDHYLSATRERFGAVDLHHLNAGVVGSFAAPPDLTAEDFDLVLGVNLRGVFLGLRGAFRAYRDQGSTGAVVITGSIAGLRGSADLLPYQASKYGVRGLVEGGAVYGAPRGIRVNAVAPGLVPTGLFAGAREPGAGDDMARRASTTPVRRTGRPEEIADAVAFLLSDRASFVTGAVLPADGGASVVNTVRPSGGAGAWTPPEVDR</sequence>
<evidence type="ECO:0000256" key="2">
    <source>
        <dbReference type="ARBA" id="ARBA00023002"/>
    </source>
</evidence>
<dbReference type="SUPFAM" id="SSF51735">
    <property type="entry name" value="NAD(P)-binding Rossmann-fold domains"/>
    <property type="match status" value="1"/>
</dbReference>
<proteinExistence type="inferred from homology"/>
<keyword evidence="2" id="KW-0560">Oxidoreductase</keyword>
<organism evidence="3 4">
    <name type="scientific">Streptomyces tagetis</name>
    <dbReference type="NCBI Taxonomy" id="2820809"/>
    <lineage>
        <taxon>Bacteria</taxon>
        <taxon>Bacillati</taxon>
        <taxon>Actinomycetota</taxon>
        <taxon>Actinomycetes</taxon>
        <taxon>Kitasatosporales</taxon>
        <taxon>Streptomycetaceae</taxon>
        <taxon>Streptomyces</taxon>
    </lineage>
</organism>
<name>A0A940XL43_9ACTN</name>
<gene>
    <name evidence="3" type="ORF">J5Y05_08495</name>
</gene>
<dbReference type="Proteomes" id="UP000677875">
    <property type="component" value="Unassembled WGS sequence"/>
</dbReference>
<dbReference type="PANTHER" id="PTHR24321">
    <property type="entry name" value="DEHYDROGENASES, SHORT CHAIN"/>
    <property type="match status" value="1"/>
</dbReference>
<dbReference type="Pfam" id="PF13561">
    <property type="entry name" value="adh_short_C2"/>
    <property type="match status" value="1"/>
</dbReference>
<evidence type="ECO:0000256" key="1">
    <source>
        <dbReference type="ARBA" id="ARBA00006484"/>
    </source>
</evidence>
<dbReference type="FunFam" id="3.40.50.720:FF:000084">
    <property type="entry name" value="Short-chain dehydrogenase reductase"/>
    <property type="match status" value="1"/>
</dbReference>
<reference evidence="3" key="1">
    <citation type="submission" date="2021-04" db="EMBL/GenBank/DDBJ databases">
        <title>Genome seq and assembly of Streptomyces sp. RG38.</title>
        <authorList>
            <person name="Chhetri G."/>
        </authorList>
    </citation>
    <scope>NUCLEOTIDE SEQUENCE</scope>
    <source>
        <strain evidence="3">RG38</strain>
    </source>
</reference>
<evidence type="ECO:0000313" key="4">
    <source>
        <dbReference type="Proteomes" id="UP000677875"/>
    </source>
</evidence>
<accession>A0A940XL43</accession>
<keyword evidence="4" id="KW-1185">Reference proteome</keyword>
<protein>
    <submittedName>
        <fullName evidence="3">SDR family oxidoreductase</fullName>
    </submittedName>
</protein>
<dbReference type="CDD" id="cd05233">
    <property type="entry name" value="SDR_c"/>
    <property type="match status" value="1"/>
</dbReference>
<dbReference type="Gene3D" id="3.40.50.720">
    <property type="entry name" value="NAD(P)-binding Rossmann-like Domain"/>
    <property type="match status" value="1"/>
</dbReference>
<dbReference type="PANTHER" id="PTHR24321:SF8">
    <property type="entry name" value="ESTRADIOL 17-BETA-DEHYDROGENASE 8-RELATED"/>
    <property type="match status" value="1"/>
</dbReference>
<dbReference type="AlphaFoldDB" id="A0A940XL43"/>
<comment type="caution">
    <text evidence="3">The sequence shown here is derived from an EMBL/GenBank/DDBJ whole genome shotgun (WGS) entry which is preliminary data.</text>
</comment>
<comment type="similarity">
    <text evidence="1">Belongs to the short-chain dehydrogenases/reductases (SDR) family.</text>
</comment>
<dbReference type="GO" id="GO:0016491">
    <property type="term" value="F:oxidoreductase activity"/>
    <property type="evidence" value="ECO:0007669"/>
    <property type="project" value="UniProtKB-KW"/>
</dbReference>
<dbReference type="RefSeq" id="WP_210869920.1">
    <property type="nucleotide sequence ID" value="NZ_JAGPNL010000002.1"/>
</dbReference>
<dbReference type="InterPro" id="IPR036291">
    <property type="entry name" value="NAD(P)-bd_dom_sf"/>
</dbReference>
<dbReference type="EMBL" id="JAGPNL010000002">
    <property type="protein sequence ID" value="MBQ0826544.1"/>
    <property type="molecule type" value="Genomic_DNA"/>
</dbReference>
<evidence type="ECO:0000313" key="3">
    <source>
        <dbReference type="EMBL" id="MBQ0826544.1"/>
    </source>
</evidence>
<dbReference type="InterPro" id="IPR002347">
    <property type="entry name" value="SDR_fam"/>
</dbReference>
<dbReference type="PRINTS" id="PR00081">
    <property type="entry name" value="GDHRDH"/>
</dbReference>